<dbReference type="InterPro" id="IPR001478">
    <property type="entry name" value="PDZ"/>
</dbReference>
<keyword evidence="2 5" id="KW-0378">Hydrolase</keyword>
<dbReference type="EC" id="3.4.21.-" evidence="5"/>
<proteinExistence type="predicted"/>
<dbReference type="SUPFAM" id="SSF50494">
    <property type="entry name" value="Trypsin-like serine proteases"/>
    <property type="match status" value="1"/>
</dbReference>
<dbReference type="PROSITE" id="PS50106">
    <property type="entry name" value="PDZ"/>
    <property type="match status" value="1"/>
</dbReference>
<dbReference type="Pfam" id="PF13180">
    <property type="entry name" value="PDZ_2"/>
    <property type="match status" value="1"/>
</dbReference>
<dbReference type="InterPro" id="IPR001940">
    <property type="entry name" value="Peptidase_S1C"/>
</dbReference>
<keyword evidence="7" id="KW-1185">Reference proteome</keyword>
<gene>
    <name evidence="5" type="ORF">DEACI_0399</name>
    <name evidence="6" type="ORF">DEACI_1801</name>
</gene>
<dbReference type="EMBL" id="CDGJ01000052">
    <property type="protein sequence ID" value="CEJ07338.1"/>
    <property type="molecule type" value="Genomic_DNA"/>
</dbReference>
<evidence type="ECO:0000313" key="5">
    <source>
        <dbReference type="EMBL" id="CAA7599772.1"/>
    </source>
</evidence>
<feature type="domain" description="PDZ" evidence="4">
    <location>
        <begin position="275"/>
        <end position="367"/>
    </location>
</feature>
<dbReference type="RefSeq" id="WP_240983536.1">
    <property type="nucleotide sequence ID" value="NZ_CDGJ01000052.1"/>
</dbReference>
<evidence type="ECO:0000313" key="7">
    <source>
        <dbReference type="Proteomes" id="UP001071230"/>
    </source>
</evidence>
<dbReference type="Proteomes" id="UP001071230">
    <property type="component" value="Unassembled WGS sequence"/>
</dbReference>
<accession>A0A8S0WE20</accession>
<name>A0A8S0WE20_9FIRM</name>
<reference evidence="5" key="2">
    <citation type="submission" date="2020-01" db="EMBL/GenBank/DDBJ databases">
        <authorList>
            <person name="Hornung B."/>
        </authorList>
    </citation>
    <scope>NUCLEOTIDE SEQUENCE</scope>
    <source>
        <strain evidence="5">PacBioINE</strain>
    </source>
</reference>
<reference evidence="6" key="1">
    <citation type="submission" date="2014-11" db="EMBL/GenBank/DDBJ databases">
        <authorList>
            <person name="Hornung B.V."/>
        </authorList>
    </citation>
    <scope>NUCLEOTIDE SEQUENCE</scope>
    <source>
        <strain evidence="6">INE</strain>
    </source>
</reference>
<organism evidence="5">
    <name type="scientific">Acididesulfobacillus acetoxydans</name>
    <dbReference type="NCBI Taxonomy" id="1561005"/>
    <lineage>
        <taxon>Bacteria</taxon>
        <taxon>Bacillati</taxon>
        <taxon>Bacillota</taxon>
        <taxon>Clostridia</taxon>
        <taxon>Eubacteriales</taxon>
        <taxon>Peptococcaceae</taxon>
        <taxon>Acididesulfobacillus</taxon>
    </lineage>
</organism>
<dbReference type="InterPro" id="IPR036034">
    <property type="entry name" value="PDZ_sf"/>
</dbReference>
<evidence type="ECO:0000256" key="2">
    <source>
        <dbReference type="ARBA" id="ARBA00022801"/>
    </source>
</evidence>
<feature type="transmembrane region" description="Helical" evidence="3">
    <location>
        <begin position="21"/>
        <end position="43"/>
    </location>
</feature>
<dbReference type="Gene3D" id="2.40.10.120">
    <property type="match status" value="1"/>
</dbReference>
<keyword evidence="3" id="KW-1133">Transmembrane helix</keyword>
<dbReference type="Proteomes" id="UP000836597">
    <property type="component" value="Chromosome"/>
</dbReference>
<dbReference type="Gene3D" id="2.30.42.10">
    <property type="match status" value="1"/>
</dbReference>
<dbReference type="GO" id="GO:0004252">
    <property type="term" value="F:serine-type endopeptidase activity"/>
    <property type="evidence" value="ECO:0007669"/>
    <property type="project" value="InterPro"/>
</dbReference>
<dbReference type="PRINTS" id="PR00834">
    <property type="entry name" value="PROTEASES2C"/>
</dbReference>
<keyword evidence="3" id="KW-0812">Transmembrane</keyword>
<evidence type="ECO:0000259" key="4">
    <source>
        <dbReference type="PROSITE" id="PS50106"/>
    </source>
</evidence>
<dbReference type="InterPro" id="IPR051201">
    <property type="entry name" value="Chloro_Bact_Ser_Proteases"/>
</dbReference>
<dbReference type="Pfam" id="PF13365">
    <property type="entry name" value="Trypsin_2"/>
    <property type="match status" value="1"/>
</dbReference>
<dbReference type="InterPro" id="IPR009003">
    <property type="entry name" value="Peptidase_S1_PA"/>
</dbReference>
<evidence type="ECO:0000313" key="6">
    <source>
        <dbReference type="EMBL" id="CEJ07338.1"/>
    </source>
</evidence>
<sequence length="381" mass="39382">MGYYKGSNYSFGRGPRLLPTAVVALFSALLGGILALGLGHSLYGNRAVQPPGNPVTITQSSAPPVTSGGQPNFPAVQIAKTVGPTVVGIANFQGSGGLFGGQGLSEYGSGSGFIIDAKNGYIVTNYHVIDGARKLVVSLADGRNLEAKVVGGDPRTDLAVIKISANNLTAAQLGDSNKLQVGEPVVAIGNPGGQEFARSVTVGVVSATNRVLNLQGEASFNLIQTDAAINPGNSGGPLVNYQGLVIGINSAKNQEPGFEGMGFAIPISDALPTIKQLIEKGYASHPALLVTIDSRYNAEYASQEGWPQGAYVAQVNVGGPAAQAGIKPGDVITEVNGVRIRNSLELTHELFKYKAGEKVTVTVYRNGTSINIPVVLSELKS</sequence>
<dbReference type="KEGG" id="aacx:DEACI_0399"/>
<keyword evidence="3" id="KW-0472">Membrane</keyword>
<dbReference type="EC" id="3.4.21.107" evidence="6"/>
<dbReference type="PANTHER" id="PTHR43343:SF3">
    <property type="entry name" value="PROTEASE DO-LIKE 8, CHLOROPLASTIC"/>
    <property type="match status" value="1"/>
</dbReference>
<evidence type="ECO:0000256" key="1">
    <source>
        <dbReference type="ARBA" id="ARBA00022670"/>
    </source>
</evidence>
<dbReference type="AlphaFoldDB" id="A0A8S0WE20"/>
<dbReference type="EMBL" id="LR746496">
    <property type="protein sequence ID" value="CAA7599772.1"/>
    <property type="molecule type" value="Genomic_DNA"/>
</dbReference>
<dbReference type="PANTHER" id="PTHR43343">
    <property type="entry name" value="PEPTIDASE S12"/>
    <property type="match status" value="1"/>
</dbReference>
<dbReference type="SMART" id="SM00228">
    <property type="entry name" value="PDZ"/>
    <property type="match status" value="1"/>
</dbReference>
<keyword evidence="1" id="KW-0645">Protease</keyword>
<dbReference type="GO" id="GO:0006508">
    <property type="term" value="P:proteolysis"/>
    <property type="evidence" value="ECO:0007669"/>
    <property type="project" value="UniProtKB-KW"/>
</dbReference>
<protein>
    <submittedName>
        <fullName evidence="5">Peptidase S1C</fullName>
        <ecNumber evidence="5">3.4.21.-</ecNumber>
    </submittedName>
    <submittedName>
        <fullName evidence="6">Serine protease Do-like HtrA</fullName>
        <ecNumber evidence="6">3.4.21.107</ecNumber>
    </submittedName>
</protein>
<dbReference type="SUPFAM" id="SSF50156">
    <property type="entry name" value="PDZ domain-like"/>
    <property type="match status" value="1"/>
</dbReference>
<evidence type="ECO:0000256" key="3">
    <source>
        <dbReference type="SAM" id="Phobius"/>
    </source>
</evidence>